<dbReference type="AlphaFoldDB" id="A0A0B6Y3D0"/>
<dbReference type="EMBL" id="HACG01003491">
    <property type="protein sequence ID" value="CEK50356.1"/>
    <property type="molecule type" value="Transcribed_RNA"/>
</dbReference>
<name>A0A0B6Y3D0_9EUPU</name>
<evidence type="ECO:0000313" key="2">
    <source>
        <dbReference type="EMBL" id="CEK50356.1"/>
    </source>
</evidence>
<feature type="compositionally biased region" description="Basic and acidic residues" evidence="1">
    <location>
        <begin position="126"/>
        <end position="137"/>
    </location>
</feature>
<evidence type="ECO:0000256" key="1">
    <source>
        <dbReference type="SAM" id="MobiDB-lite"/>
    </source>
</evidence>
<feature type="compositionally biased region" description="Low complexity" evidence="1">
    <location>
        <begin position="138"/>
        <end position="165"/>
    </location>
</feature>
<protein>
    <submittedName>
        <fullName evidence="2">Uncharacterized protein</fullName>
    </submittedName>
</protein>
<reference evidence="2" key="1">
    <citation type="submission" date="2014-12" db="EMBL/GenBank/DDBJ databases">
        <title>Insight into the proteome of Arion vulgaris.</title>
        <authorList>
            <person name="Aradska J."/>
            <person name="Bulat T."/>
            <person name="Smidak R."/>
            <person name="Sarate P."/>
            <person name="Gangsoo J."/>
            <person name="Sialana F."/>
            <person name="Bilban M."/>
            <person name="Lubec G."/>
        </authorList>
    </citation>
    <scope>NUCLEOTIDE SEQUENCE</scope>
    <source>
        <tissue evidence="2">Skin</tissue>
    </source>
</reference>
<feature type="compositionally biased region" description="Basic and acidic residues" evidence="1">
    <location>
        <begin position="166"/>
        <end position="175"/>
    </location>
</feature>
<feature type="region of interest" description="Disordered" evidence="1">
    <location>
        <begin position="113"/>
        <end position="175"/>
    </location>
</feature>
<feature type="non-terminal residue" evidence="2">
    <location>
        <position position="207"/>
    </location>
</feature>
<sequence length="207" mass="22828">SAIIMNNLGQDLTDLDIDLIVPLEHSSDTFHSSDSPWGPSYSESEKAQKVSSMWDKGCDGTLGDFISSGEFNKNNHNSKKKVETANESLGSHCCDTADADVIKFSFATSELENGTPKKPVVVDTWGPEHKEKSEQKENSTNNKKTSNVNQEKATLSSSSLFCEKSSSSDKLPDLKPSECKFAEFDIGVWKNESVVRRNLQHRDGSFS</sequence>
<feature type="non-terminal residue" evidence="2">
    <location>
        <position position="1"/>
    </location>
</feature>
<accession>A0A0B6Y3D0</accession>
<proteinExistence type="predicted"/>
<gene>
    <name evidence="2" type="primary">ORF10518</name>
</gene>
<organism evidence="2">
    <name type="scientific">Arion vulgaris</name>
    <dbReference type="NCBI Taxonomy" id="1028688"/>
    <lineage>
        <taxon>Eukaryota</taxon>
        <taxon>Metazoa</taxon>
        <taxon>Spiralia</taxon>
        <taxon>Lophotrochozoa</taxon>
        <taxon>Mollusca</taxon>
        <taxon>Gastropoda</taxon>
        <taxon>Heterobranchia</taxon>
        <taxon>Euthyneura</taxon>
        <taxon>Panpulmonata</taxon>
        <taxon>Eupulmonata</taxon>
        <taxon>Stylommatophora</taxon>
        <taxon>Helicina</taxon>
        <taxon>Arionoidea</taxon>
        <taxon>Arionidae</taxon>
        <taxon>Arion</taxon>
    </lineage>
</organism>